<protein>
    <submittedName>
        <fullName evidence="3">Aminotransferase class V-fold PLP-dependent enzyme</fullName>
    </submittedName>
</protein>
<evidence type="ECO:0000313" key="3">
    <source>
        <dbReference type="EMBL" id="MCW1934251.1"/>
    </source>
</evidence>
<dbReference type="GO" id="GO:0008483">
    <property type="term" value="F:transaminase activity"/>
    <property type="evidence" value="ECO:0007669"/>
    <property type="project" value="UniProtKB-KW"/>
</dbReference>
<keyword evidence="3" id="KW-0808">Transferase</keyword>
<dbReference type="InterPro" id="IPR015421">
    <property type="entry name" value="PyrdxlP-dep_Trfase_major"/>
</dbReference>
<keyword evidence="1" id="KW-0663">Pyridoxal phosphate</keyword>
<evidence type="ECO:0000259" key="2">
    <source>
        <dbReference type="Pfam" id="PF00266"/>
    </source>
</evidence>
<proteinExistence type="predicted"/>
<dbReference type="Pfam" id="PF00266">
    <property type="entry name" value="Aminotran_5"/>
    <property type="match status" value="1"/>
</dbReference>
<dbReference type="InterPro" id="IPR015424">
    <property type="entry name" value="PyrdxlP-dep_Trfase"/>
</dbReference>
<comment type="caution">
    <text evidence="3">The sequence shown here is derived from an EMBL/GenBank/DDBJ whole genome shotgun (WGS) entry which is preliminary data.</text>
</comment>
<dbReference type="Gene3D" id="3.90.1150.10">
    <property type="entry name" value="Aspartate Aminotransferase, domain 1"/>
    <property type="match status" value="1"/>
</dbReference>
<accession>A0ABT3H372</accession>
<evidence type="ECO:0000256" key="1">
    <source>
        <dbReference type="ARBA" id="ARBA00022898"/>
    </source>
</evidence>
<dbReference type="Proteomes" id="UP001208938">
    <property type="component" value="Unassembled WGS sequence"/>
</dbReference>
<dbReference type="InterPro" id="IPR000192">
    <property type="entry name" value="Aminotrans_V_dom"/>
</dbReference>
<evidence type="ECO:0000313" key="4">
    <source>
        <dbReference type="Proteomes" id="UP001208938"/>
    </source>
</evidence>
<name>A0ABT3H372_9RHOB</name>
<sequence length="363" mass="38291">MFNDSTIAALRRDFPYLAQCTYLDSGATGLAAPGTGAAAAHFYDAMQSRGFDGRPDWMAMRTRVEGELAALLGVAPDWLDFGSSSTDVLNRAMQAVPVSPGDKIVLAADEFPSVLAVAQGLETRGAVLDLIDIPDESDRTARLIAALPGARYVAVSHVHWETGTRVDLAALSTACRTAGAVLVVDGVHAVGAVPVDAALADLYVTSFFKWTMAGFGLGLSVTSPLLRAQMTPQQRGYANPAPSKLLQPSHVNYPGLAALEAALKYLAELGWEAIFERVALLQCRLADQLRAAGFDVVTPRDAAAGLVSVTVPDPERWAADLAKRGVKLSARGAVLRIAPHIYNTQADLDACCAAMIAIAGHQP</sequence>
<dbReference type="InterPro" id="IPR015422">
    <property type="entry name" value="PyrdxlP-dep_Trfase_small"/>
</dbReference>
<dbReference type="Gene3D" id="3.40.640.10">
    <property type="entry name" value="Type I PLP-dependent aspartate aminotransferase-like (Major domain)"/>
    <property type="match status" value="1"/>
</dbReference>
<gene>
    <name evidence="3" type="ORF">OKW52_18815</name>
</gene>
<feature type="domain" description="Aminotransferase class V" evidence="2">
    <location>
        <begin position="21"/>
        <end position="332"/>
    </location>
</feature>
<dbReference type="EMBL" id="JAPDFL010000001">
    <property type="protein sequence ID" value="MCW1934251.1"/>
    <property type="molecule type" value="Genomic_DNA"/>
</dbReference>
<dbReference type="SUPFAM" id="SSF53383">
    <property type="entry name" value="PLP-dependent transferases"/>
    <property type="match status" value="1"/>
</dbReference>
<dbReference type="PANTHER" id="PTHR43586:SF15">
    <property type="entry name" value="BLR3095 PROTEIN"/>
    <property type="match status" value="1"/>
</dbReference>
<keyword evidence="3" id="KW-0032">Aminotransferase</keyword>
<keyword evidence="4" id="KW-1185">Reference proteome</keyword>
<dbReference type="PANTHER" id="PTHR43586">
    <property type="entry name" value="CYSTEINE DESULFURASE"/>
    <property type="match status" value="1"/>
</dbReference>
<dbReference type="RefSeq" id="WP_264507062.1">
    <property type="nucleotide sequence ID" value="NZ_JAPDFL010000001.1"/>
</dbReference>
<reference evidence="3 4" key="1">
    <citation type="submission" date="2022-10" db="EMBL/GenBank/DDBJ databases">
        <title>Pararhodobacter sp. nov., isolated from marine algae.</title>
        <authorList>
            <person name="Choi B.J."/>
            <person name="Kim J.M."/>
            <person name="Lee J.K."/>
            <person name="Choi D.G."/>
            <person name="Jeon C.O."/>
        </authorList>
    </citation>
    <scope>NUCLEOTIDE SEQUENCE [LARGE SCALE GENOMIC DNA]</scope>
    <source>
        <strain evidence="3 4">ZQ420</strain>
    </source>
</reference>
<organism evidence="3 4">
    <name type="scientific">Pararhodobacter zhoushanensis</name>
    <dbReference type="NCBI Taxonomy" id="2479545"/>
    <lineage>
        <taxon>Bacteria</taxon>
        <taxon>Pseudomonadati</taxon>
        <taxon>Pseudomonadota</taxon>
        <taxon>Alphaproteobacteria</taxon>
        <taxon>Rhodobacterales</taxon>
        <taxon>Paracoccaceae</taxon>
        <taxon>Pararhodobacter</taxon>
    </lineage>
</organism>